<sequence>MLFSRNLKQQLILASSSSPPEIRNHKSKIEVCSLIAYSSSPPAYISEIEEQFYLDGSAREEEQLNFVC</sequence>
<evidence type="ECO:0000313" key="1">
    <source>
        <dbReference type="EMBL" id="KAI3768597.1"/>
    </source>
</evidence>
<evidence type="ECO:0000313" key="2">
    <source>
        <dbReference type="Proteomes" id="UP001055811"/>
    </source>
</evidence>
<keyword evidence="2" id="KW-1185">Reference proteome</keyword>
<protein>
    <submittedName>
        <fullName evidence="1">Uncharacterized protein</fullName>
    </submittedName>
</protein>
<accession>A0ACB9FD88</accession>
<dbReference type="EMBL" id="CM042011">
    <property type="protein sequence ID" value="KAI3768597.1"/>
    <property type="molecule type" value="Genomic_DNA"/>
</dbReference>
<organism evidence="1 2">
    <name type="scientific">Cichorium intybus</name>
    <name type="common">Chicory</name>
    <dbReference type="NCBI Taxonomy" id="13427"/>
    <lineage>
        <taxon>Eukaryota</taxon>
        <taxon>Viridiplantae</taxon>
        <taxon>Streptophyta</taxon>
        <taxon>Embryophyta</taxon>
        <taxon>Tracheophyta</taxon>
        <taxon>Spermatophyta</taxon>
        <taxon>Magnoliopsida</taxon>
        <taxon>eudicotyledons</taxon>
        <taxon>Gunneridae</taxon>
        <taxon>Pentapetalae</taxon>
        <taxon>asterids</taxon>
        <taxon>campanulids</taxon>
        <taxon>Asterales</taxon>
        <taxon>Asteraceae</taxon>
        <taxon>Cichorioideae</taxon>
        <taxon>Cichorieae</taxon>
        <taxon>Cichoriinae</taxon>
        <taxon>Cichorium</taxon>
    </lineage>
</organism>
<reference evidence="2" key="1">
    <citation type="journal article" date="2022" name="Mol. Ecol. Resour.">
        <title>The genomes of chicory, endive, great burdock and yacon provide insights into Asteraceae palaeo-polyploidization history and plant inulin production.</title>
        <authorList>
            <person name="Fan W."/>
            <person name="Wang S."/>
            <person name="Wang H."/>
            <person name="Wang A."/>
            <person name="Jiang F."/>
            <person name="Liu H."/>
            <person name="Zhao H."/>
            <person name="Xu D."/>
            <person name="Zhang Y."/>
        </authorList>
    </citation>
    <scope>NUCLEOTIDE SEQUENCE [LARGE SCALE GENOMIC DNA]</scope>
    <source>
        <strain evidence="2">cv. Punajuju</strain>
    </source>
</reference>
<comment type="caution">
    <text evidence="1">The sequence shown here is derived from an EMBL/GenBank/DDBJ whole genome shotgun (WGS) entry which is preliminary data.</text>
</comment>
<proteinExistence type="predicted"/>
<name>A0ACB9FD88_CICIN</name>
<dbReference type="Proteomes" id="UP001055811">
    <property type="component" value="Linkage Group LG03"/>
</dbReference>
<gene>
    <name evidence="1" type="ORF">L2E82_19425</name>
</gene>
<reference evidence="1 2" key="2">
    <citation type="journal article" date="2022" name="Mol. Ecol. Resour.">
        <title>The genomes of chicory, endive, great burdock and yacon provide insights into Asteraceae paleo-polyploidization history and plant inulin production.</title>
        <authorList>
            <person name="Fan W."/>
            <person name="Wang S."/>
            <person name="Wang H."/>
            <person name="Wang A."/>
            <person name="Jiang F."/>
            <person name="Liu H."/>
            <person name="Zhao H."/>
            <person name="Xu D."/>
            <person name="Zhang Y."/>
        </authorList>
    </citation>
    <scope>NUCLEOTIDE SEQUENCE [LARGE SCALE GENOMIC DNA]</scope>
    <source>
        <strain evidence="2">cv. Punajuju</strain>
        <tissue evidence="1">Leaves</tissue>
    </source>
</reference>